<evidence type="ECO:0000313" key="2">
    <source>
        <dbReference type="EMBL" id="MBB5290542.1"/>
    </source>
</evidence>
<feature type="transmembrane region" description="Helical" evidence="1">
    <location>
        <begin position="157"/>
        <end position="179"/>
    </location>
</feature>
<feature type="transmembrane region" description="Helical" evidence="1">
    <location>
        <begin position="186"/>
        <end position="208"/>
    </location>
</feature>
<feature type="transmembrane region" description="Helical" evidence="1">
    <location>
        <begin position="82"/>
        <end position="101"/>
    </location>
</feature>
<reference evidence="2 3" key="1">
    <citation type="submission" date="2020-08" db="EMBL/GenBank/DDBJ databases">
        <title>Genomic Encyclopedia of Type Strains, Phase IV (KMG-IV): sequencing the most valuable type-strain genomes for metagenomic binning, comparative biology and taxonomic classification.</title>
        <authorList>
            <person name="Goeker M."/>
        </authorList>
    </citation>
    <scope>NUCLEOTIDE SEQUENCE [LARGE SCALE GENOMIC DNA]</scope>
    <source>
        <strain evidence="2 3">DSM 25335</strain>
    </source>
</reference>
<evidence type="ECO:0000313" key="3">
    <source>
        <dbReference type="Proteomes" id="UP000566663"/>
    </source>
</evidence>
<sequence>MLVDAIRAESFRLSKNRTALFWSVLFVPIITIAIGTITQFVLKANEAKLLADAEAPLGLREMMASGGQLDLAQSLVQAAGNVANPIVLLFVLIGAATLYAGDYRWETWRLISARNSRLNLMLGKLATVAGIALAAMLFMLLAAVIENFIRAAIFDRAVVFNATGEAFGQFAGQFGLSWLRILQFTMMGMLAATVTRSLLAALFVPLVIGVAQFFSPQMLGPMGIMPDAWLAMLINPGAAVDAISAAIAGGERAAALPDGLLLKAWISLGLWTVLPLAGALAWFEKQDLSKE</sequence>
<dbReference type="RefSeq" id="WP_183251209.1">
    <property type="nucleotide sequence ID" value="NZ_BAAAFF010000003.1"/>
</dbReference>
<dbReference type="Proteomes" id="UP000566663">
    <property type="component" value="Unassembled WGS sequence"/>
</dbReference>
<gene>
    <name evidence="2" type="ORF">HNQ67_000038</name>
</gene>
<keyword evidence="1" id="KW-0812">Transmembrane</keyword>
<evidence type="ECO:0000256" key="1">
    <source>
        <dbReference type="SAM" id="Phobius"/>
    </source>
</evidence>
<keyword evidence="1" id="KW-1133">Transmembrane helix</keyword>
<name>A0A7W8HV70_9CAUL</name>
<comment type="caution">
    <text evidence="2">The sequence shown here is derived from an EMBL/GenBank/DDBJ whole genome shotgun (WGS) entry which is preliminary data.</text>
</comment>
<feature type="transmembrane region" description="Helical" evidence="1">
    <location>
        <begin position="260"/>
        <end position="283"/>
    </location>
</feature>
<dbReference type="AlphaFoldDB" id="A0A7W8HV70"/>
<protein>
    <submittedName>
        <fullName evidence="2">ABC-2 type transport system permease protein</fullName>
    </submittedName>
</protein>
<keyword evidence="3" id="KW-1185">Reference proteome</keyword>
<dbReference type="PANTHER" id="PTHR37305">
    <property type="entry name" value="INTEGRAL MEMBRANE PROTEIN-RELATED"/>
    <property type="match status" value="1"/>
</dbReference>
<accession>A0A7W8HV70</accession>
<feature type="transmembrane region" description="Helical" evidence="1">
    <location>
        <begin position="20"/>
        <end position="42"/>
    </location>
</feature>
<dbReference type="PANTHER" id="PTHR37305:SF1">
    <property type="entry name" value="MEMBRANE PROTEIN"/>
    <property type="match status" value="1"/>
</dbReference>
<dbReference type="EMBL" id="JACHFZ010000001">
    <property type="protein sequence ID" value="MBB5290542.1"/>
    <property type="molecule type" value="Genomic_DNA"/>
</dbReference>
<proteinExistence type="predicted"/>
<feature type="transmembrane region" description="Helical" evidence="1">
    <location>
        <begin position="228"/>
        <end position="248"/>
    </location>
</feature>
<keyword evidence="1" id="KW-0472">Membrane</keyword>
<organism evidence="2 3">
    <name type="scientific">Brevundimonas basaltis</name>
    <dbReference type="NCBI Taxonomy" id="472166"/>
    <lineage>
        <taxon>Bacteria</taxon>
        <taxon>Pseudomonadati</taxon>
        <taxon>Pseudomonadota</taxon>
        <taxon>Alphaproteobacteria</taxon>
        <taxon>Caulobacterales</taxon>
        <taxon>Caulobacteraceae</taxon>
        <taxon>Brevundimonas</taxon>
    </lineage>
</organism>
<feature type="transmembrane region" description="Helical" evidence="1">
    <location>
        <begin position="122"/>
        <end position="145"/>
    </location>
</feature>